<name>A0A9W8J604_9AGAR</name>
<evidence type="ECO:0000313" key="2">
    <source>
        <dbReference type="EMBL" id="KAJ2926683.1"/>
    </source>
</evidence>
<feature type="region of interest" description="Disordered" evidence="1">
    <location>
        <begin position="74"/>
        <end position="156"/>
    </location>
</feature>
<reference evidence="2" key="1">
    <citation type="submission" date="2022-06" db="EMBL/GenBank/DDBJ databases">
        <title>Genome Sequence of Candolleomyces eurysporus.</title>
        <authorList>
            <person name="Buettner E."/>
        </authorList>
    </citation>
    <scope>NUCLEOTIDE SEQUENCE</scope>
    <source>
        <strain evidence="2">VTCC 930004</strain>
    </source>
</reference>
<dbReference type="AlphaFoldDB" id="A0A9W8J604"/>
<dbReference type="OrthoDB" id="10371336at2759"/>
<gene>
    <name evidence="2" type="ORF">H1R20_g10393</name>
</gene>
<sequence length="544" mass="57456">MENTQQASKEFLKFRKHSSTSPRPGDEAYTTFARCVAPGFPEVTKDGRVLDRSRVIYESLGEIYGDQLDEESYHFDRESSTRASFHIDANGNTKTSTNPSTSTPPTRAGPSSATNDSHSSDLHAYSASVPIQPTAGPSRLGNAANGSSGPAVPHGRPLRRENAVVFDHEVSPRQAKPLKREGAVYITPEMSLPIQPTAGPSRLGNAVNGSSGTAVPHGRPLRRENAVIIDRETGTRQPKPLKREGAVYIGPDFTVETSPVSSGARFSAPGSPLDVYSERNQRFSATLNLNAESLEVHRRLCNNAIAATGSLHLAPFAREAAPSPDVYSDIPSSPLTPLSSDYPSPAASPAPTGSGKGKKRARDEGEVDDANGSGNQPITSDGNPRPTRKAKRTHTNDTTTDRKGKKRAREEDEVDESQAADADLQGSPSKRMKPCTIIIPPRTVSTPKREVMSISHLCGLEAGPSGLAAAGSTTTLPRAPPAAAPAVAVSVATTRPAGDCIARRTRSAFPMAAAPAATDTSGGSVCWVSGSPDSCCTGYSRYQV</sequence>
<feature type="region of interest" description="Disordered" evidence="1">
    <location>
        <begin position="322"/>
        <end position="434"/>
    </location>
</feature>
<feature type="compositionally biased region" description="Low complexity" evidence="1">
    <location>
        <begin position="337"/>
        <end position="353"/>
    </location>
</feature>
<proteinExistence type="predicted"/>
<keyword evidence="3" id="KW-1185">Reference proteome</keyword>
<protein>
    <submittedName>
        <fullName evidence="2">Uncharacterized protein</fullName>
    </submittedName>
</protein>
<comment type="caution">
    <text evidence="2">The sequence shown here is derived from an EMBL/GenBank/DDBJ whole genome shotgun (WGS) entry which is preliminary data.</text>
</comment>
<evidence type="ECO:0000313" key="3">
    <source>
        <dbReference type="Proteomes" id="UP001140091"/>
    </source>
</evidence>
<feature type="compositionally biased region" description="Polar residues" evidence="1">
    <location>
        <begin position="372"/>
        <end position="382"/>
    </location>
</feature>
<accession>A0A9W8J604</accession>
<feature type="region of interest" description="Disordered" evidence="1">
    <location>
        <begin position="1"/>
        <end position="29"/>
    </location>
</feature>
<feature type="non-terminal residue" evidence="2">
    <location>
        <position position="544"/>
    </location>
</feature>
<organism evidence="2 3">
    <name type="scientific">Candolleomyces eurysporus</name>
    <dbReference type="NCBI Taxonomy" id="2828524"/>
    <lineage>
        <taxon>Eukaryota</taxon>
        <taxon>Fungi</taxon>
        <taxon>Dikarya</taxon>
        <taxon>Basidiomycota</taxon>
        <taxon>Agaricomycotina</taxon>
        <taxon>Agaricomycetes</taxon>
        <taxon>Agaricomycetidae</taxon>
        <taxon>Agaricales</taxon>
        <taxon>Agaricineae</taxon>
        <taxon>Psathyrellaceae</taxon>
        <taxon>Candolleomyces</taxon>
    </lineage>
</organism>
<evidence type="ECO:0000256" key="1">
    <source>
        <dbReference type="SAM" id="MobiDB-lite"/>
    </source>
</evidence>
<feature type="compositionally biased region" description="Low complexity" evidence="1">
    <location>
        <begin position="90"/>
        <end position="106"/>
    </location>
</feature>
<dbReference type="EMBL" id="JANBPK010001049">
    <property type="protein sequence ID" value="KAJ2926683.1"/>
    <property type="molecule type" value="Genomic_DNA"/>
</dbReference>
<dbReference type="Proteomes" id="UP001140091">
    <property type="component" value="Unassembled WGS sequence"/>
</dbReference>